<keyword evidence="3" id="KW-0479">Metal-binding</keyword>
<dbReference type="RefSeq" id="WP_196292431.1">
    <property type="nucleotide sequence ID" value="NZ_JADQDM010000002.1"/>
</dbReference>
<gene>
    <name evidence="9" type="ORF">I2H31_07860</name>
</gene>
<dbReference type="Gene3D" id="3.30.2010.10">
    <property type="entry name" value="Metalloproteases ('zincins'), catalytic domain"/>
    <property type="match status" value="1"/>
</dbReference>
<evidence type="ECO:0000256" key="2">
    <source>
        <dbReference type="ARBA" id="ARBA00022670"/>
    </source>
</evidence>
<evidence type="ECO:0000313" key="10">
    <source>
        <dbReference type="Proteomes" id="UP000618931"/>
    </source>
</evidence>
<dbReference type="PANTHER" id="PTHR22726:SF24">
    <property type="entry name" value="M48 FAMILY METALLOPEPTIDASE"/>
    <property type="match status" value="1"/>
</dbReference>
<comment type="caution">
    <text evidence="9">The sequence shown here is derived from an EMBL/GenBank/DDBJ whole genome shotgun (WGS) entry which is preliminary data.</text>
</comment>
<evidence type="ECO:0000256" key="6">
    <source>
        <dbReference type="ARBA" id="ARBA00023049"/>
    </source>
</evidence>
<keyword evidence="2" id="KW-0645">Protease</keyword>
<feature type="signal peptide" evidence="7">
    <location>
        <begin position="1"/>
        <end position="31"/>
    </location>
</feature>
<evidence type="ECO:0000256" key="5">
    <source>
        <dbReference type="ARBA" id="ARBA00022833"/>
    </source>
</evidence>
<name>A0ABS0I253_9BACT</name>
<keyword evidence="7" id="KW-0732">Signal</keyword>
<dbReference type="GO" id="GO:0008237">
    <property type="term" value="F:metallopeptidase activity"/>
    <property type="evidence" value="ECO:0007669"/>
    <property type="project" value="UniProtKB-KW"/>
</dbReference>
<proteinExistence type="predicted"/>
<evidence type="ECO:0000313" key="9">
    <source>
        <dbReference type="EMBL" id="MBF9221014.1"/>
    </source>
</evidence>
<accession>A0ABS0I253</accession>
<protein>
    <submittedName>
        <fullName evidence="9">M48 family metalloprotease</fullName>
    </submittedName>
</protein>
<keyword evidence="5" id="KW-0862">Zinc</keyword>
<feature type="domain" description="Peptidase M48" evidence="8">
    <location>
        <begin position="71"/>
        <end position="246"/>
    </location>
</feature>
<evidence type="ECO:0000256" key="7">
    <source>
        <dbReference type="SAM" id="SignalP"/>
    </source>
</evidence>
<evidence type="ECO:0000256" key="4">
    <source>
        <dbReference type="ARBA" id="ARBA00022801"/>
    </source>
</evidence>
<evidence type="ECO:0000259" key="8">
    <source>
        <dbReference type="Pfam" id="PF01435"/>
    </source>
</evidence>
<keyword evidence="4" id="KW-0378">Hydrolase</keyword>
<reference evidence="9 10" key="1">
    <citation type="submission" date="2020-11" db="EMBL/GenBank/DDBJ databases">
        <authorList>
            <person name="Kim M.K."/>
        </authorList>
    </citation>
    <scope>NUCLEOTIDE SEQUENCE [LARGE SCALE GENOMIC DNA]</scope>
    <source>
        <strain evidence="9 10">BT662</strain>
    </source>
</reference>
<dbReference type="Proteomes" id="UP000618931">
    <property type="component" value="Unassembled WGS sequence"/>
</dbReference>
<dbReference type="EMBL" id="JADQDM010000002">
    <property type="protein sequence ID" value="MBF9221014.1"/>
    <property type="molecule type" value="Genomic_DNA"/>
</dbReference>
<dbReference type="PANTHER" id="PTHR22726">
    <property type="entry name" value="METALLOENDOPEPTIDASE OMA1"/>
    <property type="match status" value="1"/>
</dbReference>
<evidence type="ECO:0000256" key="3">
    <source>
        <dbReference type="ARBA" id="ARBA00022723"/>
    </source>
</evidence>
<comment type="cofactor">
    <cofactor evidence="1">
        <name>Zn(2+)</name>
        <dbReference type="ChEBI" id="CHEBI:29105"/>
    </cofactor>
</comment>
<feature type="chain" id="PRO_5045833903" evidence="7">
    <location>
        <begin position="32"/>
        <end position="486"/>
    </location>
</feature>
<keyword evidence="6 9" id="KW-0482">Metalloprotease</keyword>
<organism evidence="9 10">
    <name type="scientific">Hymenobacter ruricola</name>
    <dbReference type="NCBI Taxonomy" id="2791023"/>
    <lineage>
        <taxon>Bacteria</taxon>
        <taxon>Pseudomonadati</taxon>
        <taxon>Bacteroidota</taxon>
        <taxon>Cytophagia</taxon>
        <taxon>Cytophagales</taxon>
        <taxon>Hymenobacteraceae</taxon>
        <taxon>Hymenobacter</taxon>
    </lineage>
</organism>
<keyword evidence="10" id="KW-1185">Reference proteome</keyword>
<dbReference type="Pfam" id="PF01435">
    <property type="entry name" value="Peptidase_M48"/>
    <property type="match status" value="1"/>
</dbReference>
<dbReference type="InterPro" id="IPR001915">
    <property type="entry name" value="Peptidase_M48"/>
</dbReference>
<evidence type="ECO:0000256" key="1">
    <source>
        <dbReference type="ARBA" id="ARBA00001947"/>
    </source>
</evidence>
<sequence>MNTSVFRSLRAGALLSLLLPLAGSSSLTDWATRVPAAPAVPAARPLQGAKPDPAVIAQFGLYNSSSLQSLINAKGKQMTAVSDRPGDYGFTVVDSPIINAFATPDGHVYFTRGIMAYFNDEAQFAGVLGHELGHITAQHGKKQQTRSTIAGIGMILGSVLAPKVMQSVGGVAQQVVGLGMLKYGRDDENEADGLGVKYSTKIGYDASHMADFFQTLQRTEEQSGSSIPTFLSTHPNSADRYTRVKGLAAQAKQSAGRSTFAVNRNQYLKSIEGLTYGEDPRQGFVENSVFYHPDLKFRFPIPSGWKSQNSPEQFQMAEPNGKALLVFLGAGNGTLDAAAQSLAKSIGLQSAQAQKTTINGFPAMVIEGDQAASDQQSTPAHVLAQLIQDGQSVYAFVGLAAASTFSTYAPQFQRAAQGYARLTETSKLNRQPEHIRIKAAASNTTLASALAANGIPSKRYEEMAILNGMKTTDQLPKGTLFKIAGK</sequence>
<dbReference type="InterPro" id="IPR051156">
    <property type="entry name" value="Mito/Outer_Membr_Metalloprot"/>
</dbReference>